<dbReference type="InterPro" id="IPR027417">
    <property type="entry name" value="P-loop_NTPase"/>
</dbReference>
<keyword evidence="3" id="KW-1185">Reference proteome</keyword>
<reference evidence="2 3" key="1">
    <citation type="journal article" date="2014" name="Appl. Environ. Microbiol.">
        <title>Comparative Genome Analysis of 'Candidatus Methanoplasma termitum' Indicates a New Mode of Energy Metabolism in the Seventh Order of Methanogens.</title>
        <authorList>
            <person name="Lang K."/>
            <person name="Schuldes J."/>
            <person name="Klingl A."/>
            <person name="Poehlein A."/>
            <person name="Daniel R."/>
            <person name="Brune A."/>
        </authorList>
    </citation>
    <scope>NUCLEOTIDE SEQUENCE [LARGE SCALE GENOMIC DNA]</scope>
    <source>
        <strain evidence="3">Mpt1</strain>
    </source>
</reference>
<dbReference type="GeneID" id="24817960"/>
<dbReference type="HOGENOM" id="CLU_033786_0_1_2"/>
<dbReference type="Pfam" id="PF03976">
    <property type="entry name" value="PPK2"/>
    <property type="match status" value="2"/>
</dbReference>
<dbReference type="STRING" id="1577791.Mpt1_c02890"/>
<proteinExistence type="predicted"/>
<dbReference type="AlphaFoldDB" id="A0A0A7LAU0"/>
<organism evidence="2 3">
    <name type="scientific">Candidatus Methanoplasma termitum</name>
    <dbReference type="NCBI Taxonomy" id="1577791"/>
    <lineage>
        <taxon>Archaea</taxon>
        <taxon>Methanobacteriati</taxon>
        <taxon>Thermoplasmatota</taxon>
        <taxon>Thermoplasmata</taxon>
        <taxon>Methanomassiliicoccales</taxon>
        <taxon>Methanomassiliicoccaceae</taxon>
        <taxon>Candidatus Methanoplasma</taxon>
    </lineage>
</organism>
<dbReference type="GO" id="GO:0004798">
    <property type="term" value="F:dTMP kinase activity"/>
    <property type="evidence" value="ECO:0007669"/>
    <property type="project" value="UniProtKB-EC"/>
</dbReference>
<dbReference type="EMBL" id="CP010070">
    <property type="protein sequence ID" value="AIZ56189.1"/>
    <property type="molecule type" value="Genomic_DNA"/>
</dbReference>
<gene>
    <name evidence="2" type="primary">tmk1</name>
    <name evidence="2" type="ORF">Mpt1_c02890</name>
</gene>
<protein>
    <submittedName>
        <fullName evidence="2">Tmk1 protein</fullName>
        <ecNumber evidence="2">2.7.4.9</ecNumber>
    </submittedName>
</protein>
<dbReference type="PANTHER" id="PTHR34383">
    <property type="entry name" value="POLYPHOSPHATE:AMP PHOSPHOTRANSFERASE-RELATED"/>
    <property type="match status" value="1"/>
</dbReference>
<dbReference type="OrthoDB" id="9408at2157"/>
<dbReference type="Proteomes" id="UP000030787">
    <property type="component" value="Chromosome"/>
</dbReference>
<dbReference type="Gene3D" id="3.40.50.300">
    <property type="entry name" value="P-loop containing nucleotide triphosphate hydrolases"/>
    <property type="match status" value="2"/>
</dbReference>
<feature type="domain" description="Polyphosphate kinase-2-related" evidence="1">
    <location>
        <begin position="247"/>
        <end position="464"/>
    </location>
</feature>
<dbReference type="SUPFAM" id="SSF52540">
    <property type="entry name" value="P-loop containing nucleoside triphosphate hydrolases"/>
    <property type="match status" value="1"/>
</dbReference>
<dbReference type="PANTHER" id="PTHR34383:SF3">
    <property type="entry name" value="POLYPHOSPHATE:AMP PHOSPHOTRANSFERASE"/>
    <property type="match status" value="1"/>
</dbReference>
<keyword evidence="2" id="KW-0808">Transferase</keyword>
<sequence length="466" mass="53837">MQALIPDSLLNDLNQMQQRMLEKGLPVLVVFEGSSGRVNGRVNSELIRCLEPRGVLYRHFDPTTIGSPAEILDFVQHTPAKGQLGLFDRSWYSAAIERYGDGDDWKGLDNMLKVSNDLERYLTLNGILLIKIILKSNVSILKEYGSQYGPKMPRRSFLSLDNIDPQKFKGSVLDHVYERTDTEYAPWNLIKIGDIGKTVIETAEVIIKTVNKRLDSEPPPLAMPEIERTFENPRNCLDLNKRYNMPYDEMINDLSDEIGELQMELSLSDRSLVVCFEGWDAAGKGSCIKHLCHALNPRGYDVYQTKAPTEEELKHTYLWRFLKGIPEKGHITVYDRTWYGRMMVEHIEGLCTEEEYRRSPFEINAFEKMMKDSGIILLKFWLDITPEEQLSRFEKRADDPLKAWKITDEDWRNRSKWDAYNEHVNIMIESTNTKHAPWTVVGSNDKKYARVMVLKSVADAMKKELS</sequence>
<evidence type="ECO:0000259" key="1">
    <source>
        <dbReference type="Pfam" id="PF03976"/>
    </source>
</evidence>
<evidence type="ECO:0000313" key="2">
    <source>
        <dbReference type="EMBL" id="AIZ56189.1"/>
    </source>
</evidence>
<evidence type="ECO:0000313" key="3">
    <source>
        <dbReference type="Proteomes" id="UP000030787"/>
    </source>
</evidence>
<feature type="domain" description="Polyphosphate kinase-2-related" evidence="1">
    <location>
        <begin position="11"/>
        <end position="212"/>
    </location>
</feature>
<dbReference type="RefSeq" id="WP_048111533.1">
    <property type="nucleotide sequence ID" value="NZ_CP010070.1"/>
</dbReference>
<name>A0A0A7LAU0_9ARCH</name>
<accession>A0A0A7LAU0</accession>
<dbReference type="InterPro" id="IPR022488">
    <property type="entry name" value="PPK2-related"/>
</dbReference>
<dbReference type="KEGG" id="mear:Mpt1_c02890"/>
<dbReference type="EC" id="2.7.4.9" evidence="2"/>